<dbReference type="InterPro" id="IPR001841">
    <property type="entry name" value="Znf_RING"/>
</dbReference>
<dbReference type="PANTHER" id="PTHR13459:SF1">
    <property type="entry name" value="E3 UBIQUITIN-PROTEIN LIGASE RNF220 ISOFORM X1"/>
    <property type="match status" value="1"/>
</dbReference>
<dbReference type="InterPro" id="IPR052443">
    <property type="entry name" value="E3_ubiq-ligase_RNF220-like"/>
</dbReference>
<feature type="region of interest" description="Disordered" evidence="4">
    <location>
        <begin position="85"/>
        <end position="124"/>
    </location>
</feature>
<dbReference type="AlphaFoldDB" id="A0A139WPM3"/>
<keyword evidence="7" id="KW-1185">Reference proteome</keyword>
<protein>
    <submittedName>
        <fullName evidence="6">E3 ubiquitin-protein ligase RNF220-like Protein</fullName>
    </submittedName>
</protein>
<evidence type="ECO:0000313" key="6">
    <source>
        <dbReference type="EMBL" id="KYB29735.1"/>
    </source>
</evidence>
<reference evidence="6 7" key="2">
    <citation type="journal article" date="2010" name="Nucleic Acids Res.">
        <title>BeetleBase in 2010: revisions to provide comprehensive genomic information for Tribolium castaneum.</title>
        <authorList>
            <person name="Kim H.S."/>
            <person name="Murphy T."/>
            <person name="Xia J."/>
            <person name="Caragea D."/>
            <person name="Park Y."/>
            <person name="Beeman R.W."/>
            <person name="Lorenzen M.D."/>
            <person name="Butcher S."/>
            <person name="Manak J.R."/>
            <person name="Brown S.J."/>
        </authorList>
    </citation>
    <scope>NUCLEOTIDE SEQUENCE [LARGE SCALE GENOMIC DNA]</scope>
    <source>
        <strain evidence="6 7">Georgia GA2</strain>
    </source>
</reference>
<dbReference type="GO" id="GO:0061630">
    <property type="term" value="F:ubiquitin protein ligase activity"/>
    <property type="evidence" value="ECO:0000318"/>
    <property type="project" value="GO_Central"/>
</dbReference>
<dbReference type="EMBL" id="KQ971307">
    <property type="protein sequence ID" value="KYB29735.1"/>
    <property type="molecule type" value="Genomic_DNA"/>
</dbReference>
<evidence type="ECO:0000256" key="1">
    <source>
        <dbReference type="ARBA" id="ARBA00022771"/>
    </source>
</evidence>
<feature type="compositionally biased region" description="Acidic residues" evidence="4">
    <location>
        <begin position="99"/>
        <end position="112"/>
    </location>
</feature>
<dbReference type="OMA" id="ICGMTIS"/>
<reference evidence="6 7" key="1">
    <citation type="journal article" date="2008" name="Nature">
        <title>The genome of the model beetle and pest Tribolium castaneum.</title>
        <authorList>
            <consortium name="Tribolium Genome Sequencing Consortium"/>
            <person name="Richards S."/>
            <person name="Gibbs R.A."/>
            <person name="Weinstock G.M."/>
            <person name="Brown S.J."/>
            <person name="Denell R."/>
            <person name="Beeman R.W."/>
            <person name="Gibbs R."/>
            <person name="Beeman R.W."/>
            <person name="Brown S.J."/>
            <person name="Bucher G."/>
            <person name="Friedrich M."/>
            <person name="Grimmelikhuijzen C.J."/>
            <person name="Klingler M."/>
            <person name="Lorenzen M."/>
            <person name="Richards S."/>
            <person name="Roth S."/>
            <person name="Schroder R."/>
            <person name="Tautz D."/>
            <person name="Zdobnov E.M."/>
            <person name="Muzny D."/>
            <person name="Gibbs R.A."/>
            <person name="Weinstock G.M."/>
            <person name="Attaway T."/>
            <person name="Bell S."/>
            <person name="Buhay C.J."/>
            <person name="Chandrabose M.N."/>
            <person name="Chavez D."/>
            <person name="Clerk-Blankenburg K.P."/>
            <person name="Cree A."/>
            <person name="Dao M."/>
            <person name="Davis C."/>
            <person name="Chacko J."/>
            <person name="Dinh H."/>
            <person name="Dugan-Rocha S."/>
            <person name="Fowler G."/>
            <person name="Garner T.T."/>
            <person name="Garnes J."/>
            <person name="Gnirke A."/>
            <person name="Hawes A."/>
            <person name="Hernandez J."/>
            <person name="Hines S."/>
            <person name="Holder M."/>
            <person name="Hume J."/>
            <person name="Jhangiani S.N."/>
            <person name="Joshi V."/>
            <person name="Khan Z.M."/>
            <person name="Jackson L."/>
            <person name="Kovar C."/>
            <person name="Kowis A."/>
            <person name="Lee S."/>
            <person name="Lewis L.R."/>
            <person name="Margolis J."/>
            <person name="Morgan M."/>
            <person name="Nazareth L.V."/>
            <person name="Nguyen N."/>
            <person name="Okwuonu G."/>
            <person name="Parker D."/>
            <person name="Richards S."/>
            <person name="Ruiz S.J."/>
            <person name="Santibanez J."/>
            <person name="Savard J."/>
            <person name="Scherer S.E."/>
            <person name="Schneider B."/>
            <person name="Sodergren E."/>
            <person name="Tautz D."/>
            <person name="Vattahil S."/>
            <person name="Villasana D."/>
            <person name="White C.S."/>
            <person name="Wright R."/>
            <person name="Park Y."/>
            <person name="Beeman R.W."/>
            <person name="Lord J."/>
            <person name="Oppert B."/>
            <person name="Lorenzen M."/>
            <person name="Brown S."/>
            <person name="Wang L."/>
            <person name="Savard J."/>
            <person name="Tautz D."/>
            <person name="Richards S."/>
            <person name="Weinstock G."/>
            <person name="Gibbs R.A."/>
            <person name="Liu Y."/>
            <person name="Worley K."/>
            <person name="Weinstock G."/>
            <person name="Elsik C.G."/>
            <person name="Reese J.T."/>
            <person name="Elhaik E."/>
            <person name="Landan G."/>
            <person name="Graur D."/>
            <person name="Arensburger P."/>
            <person name="Atkinson P."/>
            <person name="Beeman R.W."/>
            <person name="Beidler J."/>
            <person name="Brown S.J."/>
            <person name="Demuth J.P."/>
            <person name="Drury D.W."/>
            <person name="Du Y.Z."/>
            <person name="Fujiwara H."/>
            <person name="Lorenzen M."/>
            <person name="Maselli V."/>
            <person name="Osanai M."/>
            <person name="Park Y."/>
            <person name="Robertson H.M."/>
            <person name="Tu Z."/>
            <person name="Wang J.J."/>
            <person name="Wang S."/>
            <person name="Richards S."/>
            <person name="Song H."/>
            <person name="Zhang L."/>
            <person name="Sodergren E."/>
            <person name="Werner D."/>
            <person name="Stanke M."/>
            <person name="Morgenstern B."/>
            <person name="Solovyev V."/>
            <person name="Kosarev P."/>
            <person name="Brown G."/>
            <person name="Chen H.C."/>
            <person name="Ermolaeva O."/>
            <person name="Hlavina W."/>
            <person name="Kapustin Y."/>
            <person name="Kiryutin B."/>
            <person name="Kitts P."/>
            <person name="Maglott D."/>
            <person name="Pruitt K."/>
            <person name="Sapojnikov V."/>
            <person name="Souvorov A."/>
            <person name="Mackey A.J."/>
            <person name="Waterhouse R.M."/>
            <person name="Wyder S."/>
            <person name="Zdobnov E.M."/>
            <person name="Zdobnov E.M."/>
            <person name="Wyder S."/>
            <person name="Kriventseva E.V."/>
            <person name="Kadowaki T."/>
            <person name="Bork P."/>
            <person name="Aranda M."/>
            <person name="Bao R."/>
            <person name="Beermann A."/>
            <person name="Berns N."/>
            <person name="Bolognesi R."/>
            <person name="Bonneton F."/>
            <person name="Bopp D."/>
            <person name="Brown S.J."/>
            <person name="Bucher G."/>
            <person name="Butts T."/>
            <person name="Chaumot A."/>
            <person name="Denell R.E."/>
            <person name="Ferrier D.E."/>
            <person name="Friedrich M."/>
            <person name="Gordon C.M."/>
            <person name="Jindra M."/>
            <person name="Klingler M."/>
            <person name="Lan Q."/>
            <person name="Lattorff H.M."/>
            <person name="Laudet V."/>
            <person name="von Levetsow C."/>
            <person name="Liu Z."/>
            <person name="Lutz R."/>
            <person name="Lynch J.A."/>
            <person name="da Fonseca R.N."/>
            <person name="Posnien N."/>
            <person name="Reuter R."/>
            <person name="Roth S."/>
            <person name="Savard J."/>
            <person name="Schinko J.B."/>
            <person name="Schmitt C."/>
            <person name="Schoppmeier M."/>
            <person name="Schroder R."/>
            <person name="Shippy T.D."/>
            <person name="Simonnet F."/>
            <person name="Marques-Souza H."/>
            <person name="Tautz D."/>
            <person name="Tomoyasu Y."/>
            <person name="Trauner J."/>
            <person name="Van der Zee M."/>
            <person name="Vervoort M."/>
            <person name="Wittkopp N."/>
            <person name="Wimmer E.A."/>
            <person name="Yang X."/>
            <person name="Jones A.K."/>
            <person name="Sattelle D.B."/>
            <person name="Ebert P.R."/>
            <person name="Nelson D."/>
            <person name="Scott J.G."/>
            <person name="Beeman R.W."/>
            <person name="Muthukrishnan S."/>
            <person name="Kramer K.J."/>
            <person name="Arakane Y."/>
            <person name="Beeman R.W."/>
            <person name="Zhu Q."/>
            <person name="Hogenkamp D."/>
            <person name="Dixit R."/>
            <person name="Oppert B."/>
            <person name="Jiang H."/>
            <person name="Zou Z."/>
            <person name="Marshall J."/>
            <person name="Elpidina E."/>
            <person name="Vinokurov K."/>
            <person name="Oppert C."/>
            <person name="Zou Z."/>
            <person name="Evans J."/>
            <person name="Lu Z."/>
            <person name="Zhao P."/>
            <person name="Sumathipala N."/>
            <person name="Altincicek B."/>
            <person name="Vilcinskas A."/>
            <person name="Williams M."/>
            <person name="Hultmark D."/>
            <person name="Hetru C."/>
            <person name="Jiang H."/>
            <person name="Grimmelikhuijzen C.J."/>
            <person name="Hauser F."/>
            <person name="Cazzamali G."/>
            <person name="Williamson M."/>
            <person name="Park Y."/>
            <person name="Li B."/>
            <person name="Tanaka Y."/>
            <person name="Predel R."/>
            <person name="Neupert S."/>
            <person name="Schachtner J."/>
            <person name="Verleyen P."/>
            <person name="Raible F."/>
            <person name="Bork P."/>
            <person name="Friedrich M."/>
            <person name="Walden K.K."/>
            <person name="Robertson H.M."/>
            <person name="Angeli S."/>
            <person name="Foret S."/>
            <person name="Bucher G."/>
            <person name="Schuetz S."/>
            <person name="Maleszka R."/>
            <person name="Wimmer E.A."/>
            <person name="Beeman R.W."/>
            <person name="Lorenzen M."/>
            <person name="Tomoyasu Y."/>
            <person name="Miller S.C."/>
            <person name="Grossmann D."/>
            <person name="Bucher G."/>
        </authorList>
    </citation>
    <scope>NUCLEOTIDE SEQUENCE [LARGE SCALE GENOMIC DNA]</scope>
    <source>
        <strain evidence="6 7">Georgia GA2</strain>
    </source>
</reference>
<dbReference type="PROSITE" id="PS50089">
    <property type="entry name" value="ZF_RING_2"/>
    <property type="match status" value="1"/>
</dbReference>
<sequence length="261" mass="28613">MMCPSDGSAKFGERAADARRCGDMRAPALERQIRQSAPYLALNKKKRDPSCCPICGMTISPGDLEAHLGQELEVLCKISGTGLAATRKRRQEPGHADNEGDDVIVDGDEPEESSFGPSQYTESDVVIKNSQDKGSKKEGVQSQVATVNSSGDVEVTMDVIVESDSNVSTSDAEPSSRTQMLEELRNRIRPLTENAGETATSTETEDYKCLICLEHYKKPVISTVCWHVHCEDCWLHALGSKNICPQCSMITAPTDLRRIFM</sequence>
<proteinExistence type="predicted"/>
<feature type="domain" description="RING-type" evidence="5">
    <location>
        <begin position="209"/>
        <end position="248"/>
    </location>
</feature>
<dbReference type="Proteomes" id="UP000007266">
    <property type="component" value="Linkage group 1"/>
</dbReference>
<keyword evidence="1 3" id="KW-0479">Metal-binding</keyword>
<organism evidence="6 7">
    <name type="scientific">Tribolium castaneum</name>
    <name type="common">Red flour beetle</name>
    <dbReference type="NCBI Taxonomy" id="7070"/>
    <lineage>
        <taxon>Eukaryota</taxon>
        <taxon>Metazoa</taxon>
        <taxon>Ecdysozoa</taxon>
        <taxon>Arthropoda</taxon>
        <taxon>Hexapoda</taxon>
        <taxon>Insecta</taxon>
        <taxon>Pterygota</taxon>
        <taxon>Neoptera</taxon>
        <taxon>Endopterygota</taxon>
        <taxon>Coleoptera</taxon>
        <taxon>Polyphaga</taxon>
        <taxon>Cucujiformia</taxon>
        <taxon>Tenebrionidae</taxon>
        <taxon>Tenebrionidae incertae sedis</taxon>
        <taxon>Tribolium</taxon>
    </lineage>
</organism>
<keyword evidence="1 3" id="KW-0863">Zinc-finger</keyword>
<evidence type="ECO:0000313" key="7">
    <source>
        <dbReference type="Proteomes" id="UP000007266"/>
    </source>
</evidence>
<dbReference type="InterPro" id="IPR013083">
    <property type="entry name" value="Znf_RING/FYVE/PHD"/>
</dbReference>
<dbReference type="SUPFAM" id="SSF57850">
    <property type="entry name" value="RING/U-box"/>
    <property type="match status" value="1"/>
</dbReference>
<evidence type="ECO:0000259" key="5">
    <source>
        <dbReference type="PROSITE" id="PS50089"/>
    </source>
</evidence>
<evidence type="ECO:0000256" key="4">
    <source>
        <dbReference type="SAM" id="MobiDB-lite"/>
    </source>
</evidence>
<feature type="compositionally biased region" description="Basic and acidic residues" evidence="4">
    <location>
        <begin position="130"/>
        <end position="139"/>
    </location>
</feature>
<dbReference type="GO" id="GO:0016567">
    <property type="term" value="P:protein ubiquitination"/>
    <property type="evidence" value="ECO:0000318"/>
    <property type="project" value="GO_Central"/>
</dbReference>
<dbReference type="InterPro" id="IPR031824">
    <property type="entry name" value="RNF220_mid"/>
</dbReference>
<dbReference type="InParanoid" id="A0A139WPM3"/>
<dbReference type="Gene3D" id="3.30.40.10">
    <property type="entry name" value="Zinc/RING finger domain, C3HC4 (zinc finger)"/>
    <property type="match status" value="1"/>
</dbReference>
<dbReference type="Pfam" id="PF13923">
    <property type="entry name" value="zf-C3HC4_2"/>
    <property type="match status" value="1"/>
</dbReference>
<accession>A0A139WPM3</accession>
<name>A0A139WPM3_TRICA</name>
<dbReference type="GO" id="GO:0008270">
    <property type="term" value="F:zinc ion binding"/>
    <property type="evidence" value="ECO:0007669"/>
    <property type="project" value="UniProtKB-KW"/>
</dbReference>
<evidence type="ECO:0000256" key="3">
    <source>
        <dbReference type="PROSITE-ProRule" id="PRU00175"/>
    </source>
</evidence>
<dbReference type="eggNOG" id="ENOG502QR1N">
    <property type="taxonomic scope" value="Eukaryota"/>
</dbReference>
<keyword evidence="2" id="KW-0862">Zinc</keyword>
<dbReference type="PANTHER" id="PTHR13459">
    <property type="entry name" value="E3 UBIQUITIN-PROTEIN LIGASE RNF220 ISOFORM X1"/>
    <property type="match status" value="1"/>
</dbReference>
<feature type="region of interest" description="Disordered" evidence="4">
    <location>
        <begin position="129"/>
        <end position="148"/>
    </location>
</feature>
<dbReference type="Pfam" id="PF15926">
    <property type="entry name" value="RNF220"/>
    <property type="match status" value="1"/>
</dbReference>
<gene>
    <name evidence="6" type="primary">AUGUSTUS-3.0.2_31549</name>
    <name evidence="6" type="ORF">TcasGA2_TC031549</name>
</gene>
<evidence type="ECO:0000256" key="2">
    <source>
        <dbReference type="ARBA" id="ARBA00022833"/>
    </source>
</evidence>